<dbReference type="HAMAP" id="MF_01486">
    <property type="entry name" value="RecC"/>
    <property type="match status" value="1"/>
</dbReference>
<dbReference type="SUPFAM" id="SSF52980">
    <property type="entry name" value="Restriction endonuclease-like"/>
    <property type="match status" value="1"/>
</dbReference>
<comment type="miscellaneous">
    <text evidence="10">In the RecBCD complex, RecB has a slow 3'-5' helicase, an exonuclease activity and loads RecA onto ssDNA, RecD has a fast 5'-3' helicase activity, while RecC stimulates the ATPase and processivity of the RecB helicase and contributes to recognition of the Chi site.</text>
</comment>
<dbReference type="InterPro" id="IPR013986">
    <property type="entry name" value="DExx_box_DNA_helicase_dom_sf"/>
</dbReference>
<gene>
    <name evidence="10 12" type="primary">recC</name>
    <name evidence="12" type="ORF">FCL40_15840</name>
</gene>
<dbReference type="GO" id="GO:0003677">
    <property type="term" value="F:DNA binding"/>
    <property type="evidence" value="ECO:0007669"/>
    <property type="project" value="UniProtKB-UniRule"/>
</dbReference>
<dbReference type="Gene3D" id="3.40.50.300">
    <property type="entry name" value="P-loop containing nucleotide triphosphate hydrolases"/>
    <property type="match status" value="2"/>
</dbReference>
<comment type="function">
    <text evidence="10">A helicase/nuclease that prepares dsDNA breaks (DSB) for recombinational DNA repair. Binds to DSBs and unwinds DNA via a highly rapid and processive ATP-dependent bidirectional helicase activity. Unwinds dsDNA until it encounters a Chi (crossover hotspot instigator) sequence from the 3' direction. Cuts ssDNA a few nucleotides 3' to the Chi site. The properties and activities of the enzyme are changed at Chi. The Chi-altered holoenzyme produces a long 3'-ssDNA overhang and facilitates RecA-binding to the ssDNA for homologous DNA recombination and repair. Holoenzyme degrades any linearized DNA that is unable to undergo homologous recombination. In the holoenzyme this subunit recognizes the wild-type Chi sequence, and when added to isolated RecB increases its ATP-dependent helicase processivity.</text>
</comment>
<organism evidence="12 13">
    <name type="scientific">Ferrimonas sediminicola</name>
    <dbReference type="NCBI Taxonomy" id="2569538"/>
    <lineage>
        <taxon>Bacteria</taxon>
        <taxon>Pseudomonadati</taxon>
        <taxon>Pseudomonadota</taxon>
        <taxon>Gammaproteobacteria</taxon>
        <taxon>Alteromonadales</taxon>
        <taxon>Ferrimonadaceae</taxon>
        <taxon>Ferrimonas</taxon>
    </lineage>
</organism>
<dbReference type="Proteomes" id="UP000305674">
    <property type="component" value="Unassembled WGS sequence"/>
</dbReference>
<protein>
    <recommendedName>
        <fullName evidence="10">RecBCD enzyme subunit RecC</fullName>
    </recommendedName>
    <alternativeName>
        <fullName evidence="10">Exonuclease V subunit RecC</fullName>
        <shortName evidence="10">ExoV subunit RecC</shortName>
    </alternativeName>
    <alternativeName>
        <fullName evidence="10">Helicase/nuclease RecBCD subunit RecC</fullName>
    </alternativeName>
</protein>
<dbReference type="AlphaFoldDB" id="A0A4U1B9F6"/>
<evidence type="ECO:0000256" key="5">
    <source>
        <dbReference type="ARBA" id="ARBA00022806"/>
    </source>
</evidence>
<dbReference type="PIRSF" id="PIRSF000980">
    <property type="entry name" value="RecC"/>
    <property type="match status" value="1"/>
</dbReference>
<dbReference type="SUPFAM" id="SSF52540">
    <property type="entry name" value="P-loop containing nucleoside triphosphate hydrolases"/>
    <property type="match status" value="2"/>
</dbReference>
<dbReference type="InterPro" id="IPR041500">
    <property type="entry name" value="RecC_C"/>
</dbReference>
<reference evidence="12 13" key="1">
    <citation type="submission" date="2019-04" db="EMBL/GenBank/DDBJ databases">
        <authorList>
            <person name="Hwang J.C."/>
        </authorList>
    </citation>
    <scope>NUCLEOTIDE SEQUENCE [LARGE SCALE GENOMIC DNA]</scope>
    <source>
        <strain evidence="12 13">IMCC35001</strain>
    </source>
</reference>
<dbReference type="Gene3D" id="3.40.50.10930">
    <property type="match status" value="1"/>
</dbReference>
<keyword evidence="8 10" id="KW-0238">DNA-binding</keyword>
<keyword evidence="6 10" id="KW-0269">Exonuclease</keyword>
<proteinExistence type="inferred from homology"/>
<evidence type="ECO:0000256" key="10">
    <source>
        <dbReference type="HAMAP-Rule" id="MF_01486"/>
    </source>
</evidence>
<dbReference type="PANTHER" id="PTHR30591:SF1">
    <property type="entry name" value="RECBCD ENZYME SUBUNIT RECC"/>
    <property type="match status" value="1"/>
</dbReference>
<keyword evidence="2 10" id="KW-0547">Nucleotide-binding</keyword>
<keyword evidence="3 10" id="KW-0227">DNA damage</keyword>
<dbReference type="EMBL" id="SWCI01000014">
    <property type="protein sequence ID" value="TKB47321.1"/>
    <property type="molecule type" value="Genomic_DNA"/>
</dbReference>
<keyword evidence="5 10" id="KW-0347">Helicase</keyword>
<dbReference type="GO" id="GO:0005524">
    <property type="term" value="F:ATP binding"/>
    <property type="evidence" value="ECO:0007669"/>
    <property type="project" value="UniProtKB-UniRule"/>
</dbReference>
<keyword evidence="9 10" id="KW-0234">DNA repair</keyword>
<keyword evidence="13" id="KW-1185">Reference proteome</keyword>
<dbReference type="NCBIfam" id="TIGR01450">
    <property type="entry name" value="recC"/>
    <property type="match status" value="1"/>
</dbReference>
<evidence type="ECO:0000259" key="11">
    <source>
        <dbReference type="Pfam" id="PF17946"/>
    </source>
</evidence>
<dbReference type="Gene3D" id="1.10.10.160">
    <property type="match status" value="1"/>
</dbReference>
<evidence type="ECO:0000256" key="6">
    <source>
        <dbReference type="ARBA" id="ARBA00022839"/>
    </source>
</evidence>
<evidence type="ECO:0000313" key="12">
    <source>
        <dbReference type="EMBL" id="TKB47321.1"/>
    </source>
</evidence>
<evidence type="ECO:0000313" key="13">
    <source>
        <dbReference type="Proteomes" id="UP000305674"/>
    </source>
</evidence>
<sequence length="1134" mass="128504">MSAQLQPGLSIIHANQMEDLRDLLVQWVRLHPLGPLERELFLVQSNGMAQWLKLAFAADPQLKIAAAQEMQLPSRFLWESYRTVLGETAVPKDSPFDKPRLRWRLLKLLPQLLSQEEFAPLRRFLEEDDDLRKRDQLAEQLADLFDQYQVYRADWLDGWAAGRDEICDGEGRAVPLADELRWQPRLWRALIADVAPCWRGSSRAALHHHFIQALERAEQRPPGLPRRLLVFGISTLPQQAVEALKALAKHCQILLCVQNPCQHFWADIVEDRELLRRELARARHNRKPGTPELLSLEQMHQHANPLLAAWGKQGRDYIGLLYGIDDPDQYRTHFHSIDLWRSPLEQGQGSLLRRMQQGIFDLDPLPDEPWPVAEGDSSLVFHLAHSRQREVEILHDQLLQRFQQDPQLSPSEVIVMMPDVDLYAPHIEAVFGHLERDDNRYIPYTIADRPERGHQVVVLALEKLLHLPRSRFAVSELMELLSVPALRARFGIDEAELALLGRWVEQAGIRWGLDGNQRHALELPQQLEQNTWRFGLKRMLLGYAVGDGDAWRGIEPLDEVGGLDAALVGKLSLLIDELGQLWQQLGQSHTPAQWHQLLRQMTEALFEPQDEQETLLLTRLQDTMASWLEACDEAELSEALPITVVREVALAPFGEEGVSQRFLAGKVNFCTLMPMRAIPFKQVCLLGMNDGDYPRSRPPLDFDLMALRGQYRPGDRSRREDDRYLFLEALLAARNELYISYVGRNVRDNTERTPSVLVGQLRDYVASAFAGGDTLVAGLTWVHPLQPFSSRYFDARSGELFSYGQEWCQVHTPPDAGQEPAMESWQGEDPIELRALVGLLRDPVGCFMNQRLGVWFNQEVAASEDLEPFALDHLQRYLLRAELLGELYQGTPDQARSAVDHTLARLTGRGQLPMKGFAALAGDDLTRPAVDAFEAFNRYTADLELVETSLELRAAIPGLALEDWLSRLYRRGDGHWHQVEVRPAALASDTGLKNPLHLARLYLGHLAGSACGHTLTSVLIGADSIWSLAPMAQEAAHHQLQRLMARYLEAMTAPLPVAPRAGLAFLASDGDEPERLERARAAYEPGFFGGGDLGYSPYLARQYPEFSQLDPQRFMALAEDLYQPLLVLPTRLEA</sequence>
<evidence type="ECO:0000256" key="8">
    <source>
        <dbReference type="ARBA" id="ARBA00023125"/>
    </source>
</evidence>
<dbReference type="RefSeq" id="WP_136854277.1">
    <property type="nucleotide sequence ID" value="NZ_SWCI01000014.1"/>
</dbReference>
<dbReference type="InterPro" id="IPR011335">
    <property type="entry name" value="Restrct_endonuc-II-like"/>
</dbReference>
<accession>A0A4U1B9F6</accession>
<dbReference type="Pfam" id="PF17946">
    <property type="entry name" value="RecC_C"/>
    <property type="match status" value="1"/>
</dbReference>
<dbReference type="GO" id="GO:0000724">
    <property type="term" value="P:double-strand break repair via homologous recombination"/>
    <property type="evidence" value="ECO:0007669"/>
    <property type="project" value="UniProtKB-UniRule"/>
</dbReference>
<evidence type="ECO:0000256" key="2">
    <source>
        <dbReference type="ARBA" id="ARBA00022741"/>
    </source>
</evidence>
<dbReference type="GO" id="GO:0008854">
    <property type="term" value="F:exodeoxyribonuclease V activity"/>
    <property type="evidence" value="ECO:0007669"/>
    <property type="project" value="InterPro"/>
</dbReference>
<dbReference type="InterPro" id="IPR027417">
    <property type="entry name" value="P-loop_NTPase"/>
</dbReference>
<dbReference type="Gene3D" id="1.10.10.990">
    <property type="match status" value="1"/>
</dbReference>
<evidence type="ECO:0000256" key="1">
    <source>
        <dbReference type="ARBA" id="ARBA00022722"/>
    </source>
</evidence>
<evidence type="ECO:0000256" key="3">
    <source>
        <dbReference type="ARBA" id="ARBA00022763"/>
    </source>
</evidence>
<name>A0A4U1B9F6_9GAMM</name>
<dbReference type="Pfam" id="PF04257">
    <property type="entry name" value="Exonuc_V_gamma"/>
    <property type="match status" value="1"/>
</dbReference>
<keyword evidence="4 10" id="KW-0378">Hydrolase</keyword>
<dbReference type="InterPro" id="IPR006697">
    <property type="entry name" value="RecC"/>
</dbReference>
<dbReference type="OrthoDB" id="9762834at2"/>
<evidence type="ECO:0000256" key="7">
    <source>
        <dbReference type="ARBA" id="ARBA00022840"/>
    </source>
</evidence>
<keyword evidence="7 10" id="KW-0067">ATP-binding</keyword>
<dbReference type="GO" id="GO:0003678">
    <property type="term" value="F:DNA helicase activity"/>
    <property type="evidence" value="ECO:0007669"/>
    <property type="project" value="UniProtKB-UniRule"/>
</dbReference>
<dbReference type="GO" id="GO:0009338">
    <property type="term" value="C:exodeoxyribonuclease V complex"/>
    <property type="evidence" value="ECO:0007669"/>
    <property type="project" value="InterPro"/>
</dbReference>
<comment type="subunit">
    <text evidence="10">Heterotrimer of RecB, RecC and RecD. All subunits contribute to DNA-binding.</text>
</comment>
<keyword evidence="1 10" id="KW-0540">Nuclease</keyword>
<comment type="similarity">
    <text evidence="10">Belongs to the RecC family.</text>
</comment>
<evidence type="ECO:0000256" key="4">
    <source>
        <dbReference type="ARBA" id="ARBA00022801"/>
    </source>
</evidence>
<comment type="caution">
    <text evidence="12">The sequence shown here is derived from an EMBL/GenBank/DDBJ whole genome shotgun (WGS) entry which is preliminary data.</text>
</comment>
<evidence type="ECO:0000256" key="9">
    <source>
        <dbReference type="ARBA" id="ARBA00023204"/>
    </source>
</evidence>
<dbReference type="PANTHER" id="PTHR30591">
    <property type="entry name" value="RECBCD ENZYME SUBUNIT RECC"/>
    <property type="match status" value="1"/>
</dbReference>
<feature type="domain" description="RecC C-terminal" evidence="11">
    <location>
        <begin position="829"/>
        <end position="1067"/>
    </location>
</feature>